<dbReference type="InterPro" id="IPR029058">
    <property type="entry name" value="AB_hydrolase_fold"/>
</dbReference>
<feature type="chain" id="PRO_5030161676" evidence="2">
    <location>
        <begin position="20"/>
        <end position="437"/>
    </location>
</feature>
<name>A0A7C2CSH7_DICTH</name>
<dbReference type="Pfam" id="PF12146">
    <property type="entry name" value="Hydrolase_4"/>
    <property type="match status" value="1"/>
</dbReference>
<dbReference type="Pfam" id="PF13026">
    <property type="entry name" value="DUF3887"/>
    <property type="match status" value="1"/>
</dbReference>
<dbReference type="GO" id="GO:0006508">
    <property type="term" value="P:proteolysis"/>
    <property type="evidence" value="ECO:0007669"/>
    <property type="project" value="InterPro"/>
</dbReference>
<dbReference type="InterPro" id="IPR002471">
    <property type="entry name" value="Pept_S9_AS"/>
</dbReference>
<keyword evidence="1" id="KW-0378">Hydrolase</keyword>
<gene>
    <name evidence="5" type="ORF">ENU78_01705</name>
</gene>
<feature type="domain" description="Serine aminopeptidase S33" evidence="3">
    <location>
        <begin position="190"/>
        <end position="404"/>
    </location>
</feature>
<dbReference type="EMBL" id="DTDV01000006">
    <property type="protein sequence ID" value="HGK23159.1"/>
    <property type="molecule type" value="Genomic_DNA"/>
</dbReference>
<sequence length="437" mass="49743">MRKILIFLLLFLFLTIAYAQEDEKVIAEKFINLLVRGKYDEAVNLFDPSVKPMIPADKLEEVWKSLEKQVGSFKSILGYRTQESGGYKIVFVTCEFNAMDIDVRLVFANNKIVGMFFQPAPPRKSYTPPSYVDVNSFVEEDVKIGKEFPLSGKLVIPKGKGPFPVIILVHGSGPNDMDESIGPNKPFRDIAWGLGTLGIATLRYDKRTKVYPEKFSEYKDGFTVWEEVIEDVLFAIEFLKNREDIDKSKIFVLGHSLGGMLAPRIATYTKDLAGLIIMAGPTRPLEDLILEQTEYLSNIDGNIDENEKAQLDVIKGEIQKIKDPNLLEKYPPNLMILGAPVKYWADLKSYDPLLTLSNLEIPALILQGERDYQVTLKDFEGWSRLSSLERITLKLYPKLNHLFMEGEGKSIPQEYYVEGHIPEYVIKDIAEWIKSLK</sequence>
<dbReference type="SUPFAM" id="SSF53474">
    <property type="entry name" value="alpha/beta-Hydrolases"/>
    <property type="match status" value="1"/>
</dbReference>
<evidence type="ECO:0000256" key="2">
    <source>
        <dbReference type="SAM" id="SignalP"/>
    </source>
</evidence>
<evidence type="ECO:0000259" key="4">
    <source>
        <dbReference type="Pfam" id="PF13026"/>
    </source>
</evidence>
<dbReference type="PANTHER" id="PTHR43265">
    <property type="entry name" value="ESTERASE ESTD"/>
    <property type="match status" value="1"/>
</dbReference>
<dbReference type="GO" id="GO:0052689">
    <property type="term" value="F:carboxylic ester hydrolase activity"/>
    <property type="evidence" value="ECO:0007669"/>
    <property type="project" value="TreeGrafter"/>
</dbReference>
<proteinExistence type="predicted"/>
<accession>A0A7C2CSH7</accession>
<evidence type="ECO:0000256" key="1">
    <source>
        <dbReference type="ARBA" id="ARBA00022801"/>
    </source>
</evidence>
<protein>
    <submittedName>
        <fullName evidence="5">DUF3887 domain-containing protein</fullName>
    </submittedName>
</protein>
<dbReference type="InterPro" id="IPR022742">
    <property type="entry name" value="Hydrolase_4"/>
</dbReference>
<evidence type="ECO:0000313" key="5">
    <source>
        <dbReference type="EMBL" id="HGK23159.1"/>
    </source>
</evidence>
<organism evidence="5">
    <name type="scientific">Dictyoglomus thermophilum</name>
    <dbReference type="NCBI Taxonomy" id="14"/>
    <lineage>
        <taxon>Bacteria</taxon>
        <taxon>Pseudomonadati</taxon>
        <taxon>Dictyoglomota</taxon>
        <taxon>Dictyoglomia</taxon>
        <taxon>Dictyoglomales</taxon>
        <taxon>Dictyoglomaceae</taxon>
        <taxon>Dictyoglomus</taxon>
    </lineage>
</organism>
<reference evidence="5" key="1">
    <citation type="journal article" date="2020" name="mSystems">
        <title>Genome- and Community-Level Interaction Insights into Carbon Utilization and Element Cycling Functions of Hydrothermarchaeota in Hydrothermal Sediment.</title>
        <authorList>
            <person name="Zhou Z."/>
            <person name="Liu Y."/>
            <person name="Xu W."/>
            <person name="Pan J."/>
            <person name="Luo Z.H."/>
            <person name="Li M."/>
        </authorList>
    </citation>
    <scope>NUCLEOTIDE SEQUENCE [LARGE SCALE GENOMIC DNA]</scope>
    <source>
        <strain evidence="5">SpSt-70</strain>
    </source>
</reference>
<dbReference type="InterPro" id="IPR053145">
    <property type="entry name" value="AB_hydrolase_Est10"/>
</dbReference>
<comment type="caution">
    <text evidence="5">The sequence shown here is derived from an EMBL/GenBank/DDBJ whole genome shotgun (WGS) entry which is preliminary data.</text>
</comment>
<dbReference type="Gene3D" id="3.40.50.1820">
    <property type="entry name" value="alpha/beta hydrolase"/>
    <property type="match status" value="1"/>
</dbReference>
<dbReference type="AlphaFoldDB" id="A0A7C2CSH7"/>
<dbReference type="PROSITE" id="PS00708">
    <property type="entry name" value="PRO_ENDOPEP_SER"/>
    <property type="match status" value="1"/>
</dbReference>
<evidence type="ECO:0000259" key="3">
    <source>
        <dbReference type="Pfam" id="PF12146"/>
    </source>
</evidence>
<dbReference type="GO" id="GO:0004252">
    <property type="term" value="F:serine-type endopeptidase activity"/>
    <property type="evidence" value="ECO:0007669"/>
    <property type="project" value="InterPro"/>
</dbReference>
<dbReference type="RefSeq" id="WP_149122720.1">
    <property type="nucleotide sequence ID" value="NZ_VTFL01000002.1"/>
</dbReference>
<dbReference type="InterPro" id="IPR024981">
    <property type="entry name" value="DUF3887"/>
</dbReference>
<dbReference type="Gene3D" id="3.10.450.590">
    <property type="match status" value="1"/>
</dbReference>
<feature type="domain" description="DUF3887" evidence="4">
    <location>
        <begin position="27"/>
        <end position="115"/>
    </location>
</feature>
<keyword evidence="2" id="KW-0732">Signal</keyword>
<feature type="signal peptide" evidence="2">
    <location>
        <begin position="1"/>
        <end position="19"/>
    </location>
</feature>
<dbReference type="PANTHER" id="PTHR43265:SF1">
    <property type="entry name" value="ESTERASE ESTD"/>
    <property type="match status" value="1"/>
</dbReference>